<evidence type="ECO:0000313" key="2">
    <source>
        <dbReference type="EMBL" id="MBW0469588.1"/>
    </source>
</evidence>
<reference evidence="2" key="1">
    <citation type="submission" date="2021-03" db="EMBL/GenBank/DDBJ databases">
        <title>Draft genome sequence of rust myrtle Austropuccinia psidii MF-1, a brazilian biotype.</title>
        <authorList>
            <person name="Quecine M.C."/>
            <person name="Pachon D.M.R."/>
            <person name="Bonatelli M.L."/>
            <person name="Correr F.H."/>
            <person name="Franceschini L.M."/>
            <person name="Leite T.F."/>
            <person name="Margarido G.R.A."/>
            <person name="Almeida C.A."/>
            <person name="Ferrarezi J.A."/>
            <person name="Labate C.A."/>
        </authorList>
    </citation>
    <scope>NUCLEOTIDE SEQUENCE</scope>
    <source>
        <strain evidence="2">MF-1</strain>
    </source>
</reference>
<keyword evidence="1" id="KW-0472">Membrane</keyword>
<dbReference type="Proteomes" id="UP000765509">
    <property type="component" value="Unassembled WGS sequence"/>
</dbReference>
<accession>A0A9Q3BR43</accession>
<keyword evidence="1" id="KW-1133">Transmembrane helix</keyword>
<gene>
    <name evidence="2" type="ORF">O181_009303</name>
</gene>
<feature type="transmembrane region" description="Helical" evidence="1">
    <location>
        <begin position="137"/>
        <end position="158"/>
    </location>
</feature>
<name>A0A9Q3BR43_9BASI</name>
<comment type="caution">
    <text evidence="2">The sequence shown here is derived from an EMBL/GenBank/DDBJ whole genome shotgun (WGS) entry which is preliminary data.</text>
</comment>
<dbReference type="EMBL" id="AVOT02002231">
    <property type="protein sequence ID" value="MBW0469588.1"/>
    <property type="molecule type" value="Genomic_DNA"/>
</dbReference>
<proteinExistence type="predicted"/>
<dbReference type="AlphaFoldDB" id="A0A9Q3BR43"/>
<evidence type="ECO:0000256" key="1">
    <source>
        <dbReference type="SAM" id="Phobius"/>
    </source>
</evidence>
<protein>
    <submittedName>
        <fullName evidence="2">Uncharacterized protein</fullName>
    </submittedName>
</protein>
<keyword evidence="3" id="KW-1185">Reference proteome</keyword>
<evidence type="ECO:0000313" key="3">
    <source>
        <dbReference type="Proteomes" id="UP000765509"/>
    </source>
</evidence>
<organism evidence="2 3">
    <name type="scientific">Austropuccinia psidii MF-1</name>
    <dbReference type="NCBI Taxonomy" id="1389203"/>
    <lineage>
        <taxon>Eukaryota</taxon>
        <taxon>Fungi</taxon>
        <taxon>Dikarya</taxon>
        <taxon>Basidiomycota</taxon>
        <taxon>Pucciniomycotina</taxon>
        <taxon>Pucciniomycetes</taxon>
        <taxon>Pucciniales</taxon>
        <taxon>Sphaerophragmiaceae</taxon>
        <taxon>Austropuccinia</taxon>
    </lineage>
</organism>
<keyword evidence="1" id="KW-0812">Transmembrane</keyword>
<sequence>MSVKAQTHFNTICNVQVISTHWLPPPRCLACLCPRTALQMRPQHCPPISVLTTPYAFTPPPLPSLRLCSALPTCLRHSLPSLCLRSALSTFCQHFLPSLCSHSALPTCSQHHLSLCLCSALLTCLQHCLPSLPLRGALPTLLTILTLLYYIHSVWWLVGVHDERNCQNILSGLLCQQDLRGNWSVYSQCCG</sequence>